<gene>
    <name evidence="1" type="ORF">QFC22_005098</name>
</gene>
<organism evidence="1 2">
    <name type="scientific">Naganishia vaughanmartiniae</name>
    <dbReference type="NCBI Taxonomy" id="1424756"/>
    <lineage>
        <taxon>Eukaryota</taxon>
        <taxon>Fungi</taxon>
        <taxon>Dikarya</taxon>
        <taxon>Basidiomycota</taxon>
        <taxon>Agaricomycotina</taxon>
        <taxon>Tremellomycetes</taxon>
        <taxon>Filobasidiales</taxon>
        <taxon>Filobasidiaceae</taxon>
        <taxon>Naganishia</taxon>
    </lineage>
</organism>
<accession>A0ACC2WXC1</accession>
<evidence type="ECO:0000313" key="2">
    <source>
        <dbReference type="Proteomes" id="UP001243375"/>
    </source>
</evidence>
<evidence type="ECO:0000313" key="1">
    <source>
        <dbReference type="EMBL" id="KAJ9115955.1"/>
    </source>
</evidence>
<proteinExistence type="predicted"/>
<dbReference type="EMBL" id="JASBWU010000015">
    <property type="protein sequence ID" value="KAJ9115955.1"/>
    <property type="molecule type" value="Genomic_DNA"/>
</dbReference>
<keyword evidence="2" id="KW-1185">Reference proteome</keyword>
<name>A0ACC2WXC1_9TREE</name>
<sequence length="603" mass="67683">MFTFNVIEKTTLFTCWIALFSVAAAHNQLQNHKTSKNAKPNFVYIIADDQDAATFNPELMPITAGWLSDGTNYTNFFAPVSVCCPSRVSFLRSQYAHNHNITDVVVPYGGWDTFESYGYNGKWLPSWLQEAGYQTYYTGKLMNGNNIMNAVTRPTAGFNGSDIFLDPYTYSYINTSISHNGGPPIKNTTYSTDIVRDIGLGYIDAAVQSDQPFFIGLAPIGPHSQSLPAPPLPYRFFPPVSAPRHATLFNNTLAPRGNSFNPDWPSGASWVRTLAQANETVIEWYDYWYQQRIRALQAVDEMVGAIFEKLASENLLNNTYVIYTADNGFSIAQHRRDPGKGTGYEEDIRVPFMVRGPGIEPGINEVTAHNVADISATIANVAGAEADYDIDGRVMPWGSANAKTRDIGTPTHHLSEYWGTTIGETKYTQGIIYPNNTYRTLRLIEDDNNWAYTVWCTGERELFNMKNDTTQMHNDLEGLGVAAQSKFFNSTLSQAARVASRLDGLALFLKTCKGADCRFAWKHLFPNGEVTTMKQALNTVYDQYFDRLPKIQFTSCDLGYFNAHELPYWSTNLAFFHDLDTPNITLPLYKRDPEAYAWLQCGS</sequence>
<protein>
    <submittedName>
        <fullName evidence="1">Uncharacterized protein</fullName>
    </submittedName>
</protein>
<dbReference type="Proteomes" id="UP001243375">
    <property type="component" value="Unassembled WGS sequence"/>
</dbReference>
<reference evidence="1" key="1">
    <citation type="submission" date="2023-04" db="EMBL/GenBank/DDBJ databases">
        <title>Draft Genome sequencing of Naganishia species isolated from polar environments using Oxford Nanopore Technology.</title>
        <authorList>
            <person name="Leo P."/>
            <person name="Venkateswaran K."/>
        </authorList>
    </citation>
    <scope>NUCLEOTIDE SEQUENCE</scope>
    <source>
        <strain evidence="1">MNA-CCFEE 5425</strain>
    </source>
</reference>
<comment type="caution">
    <text evidence="1">The sequence shown here is derived from an EMBL/GenBank/DDBJ whole genome shotgun (WGS) entry which is preliminary data.</text>
</comment>